<dbReference type="Pfam" id="PF00924">
    <property type="entry name" value="MS_channel_2nd"/>
    <property type="match status" value="1"/>
</dbReference>
<dbReference type="Pfam" id="PF21088">
    <property type="entry name" value="MS_channel_1st"/>
    <property type="match status" value="1"/>
</dbReference>
<dbReference type="GO" id="GO:0008381">
    <property type="term" value="F:mechanosensitive monoatomic ion channel activity"/>
    <property type="evidence" value="ECO:0007669"/>
    <property type="project" value="InterPro"/>
</dbReference>
<sequence>MLNLSTAEIMLGKLSAALPAIGAGVLVILGFLIAATLVRSVFRRIAAHSGQDRIDLFNLAGVVAFYTLLGFGLISGLGTMGMDVGALIAGLGLTGFALGFALRDAVSNLLAGVLILGYRPFHRGDHISVAGFEGVVSGIDLRYTTLQGDGKRYLIPNQTLFTNAIVLNQPVDAVQRPAAS</sequence>
<evidence type="ECO:0000256" key="1">
    <source>
        <dbReference type="ARBA" id="ARBA00004651"/>
    </source>
</evidence>
<dbReference type="EMBL" id="AVFL01000001">
    <property type="protein sequence ID" value="EWY42397.1"/>
    <property type="molecule type" value="Genomic_DNA"/>
</dbReference>
<name>W9HCG4_9PROT</name>
<reference evidence="10 11" key="1">
    <citation type="submission" date="2013-08" db="EMBL/GenBank/DDBJ databases">
        <title>The genome sequence of Skermanella stibiiresistens.</title>
        <authorList>
            <person name="Zhu W."/>
            <person name="Wang G."/>
        </authorList>
    </citation>
    <scope>NUCLEOTIDE SEQUENCE [LARGE SCALE GENOMIC DNA]</scope>
    <source>
        <strain evidence="10 11">SB22</strain>
    </source>
</reference>
<feature type="domain" description="Mechanosensitive ion channel transmembrane helices 2/3" evidence="9">
    <location>
        <begin position="65"/>
        <end position="103"/>
    </location>
</feature>
<dbReference type="STRING" id="1385369.N825_00155"/>
<keyword evidence="7" id="KW-0407">Ion channel</keyword>
<keyword evidence="11" id="KW-1185">Reference proteome</keyword>
<organism evidence="10 11">
    <name type="scientific">Skermanella stibiiresistens SB22</name>
    <dbReference type="NCBI Taxonomy" id="1385369"/>
    <lineage>
        <taxon>Bacteria</taxon>
        <taxon>Pseudomonadati</taxon>
        <taxon>Pseudomonadota</taxon>
        <taxon>Alphaproteobacteria</taxon>
        <taxon>Rhodospirillales</taxon>
        <taxon>Azospirillaceae</taxon>
        <taxon>Skermanella</taxon>
    </lineage>
</organism>
<dbReference type="PANTHER" id="PTHR30221">
    <property type="entry name" value="SMALL-CONDUCTANCE MECHANOSENSITIVE CHANNEL"/>
    <property type="match status" value="1"/>
</dbReference>
<evidence type="ECO:0000256" key="5">
    <source>
        <dbReference type="ARBA" id="ARBA00022989"/>
    </source>
</evidence>
<dbReference type="GO" id="GO:0005886">
    <property type="term" value="C:plasma membrane"/>
    <property type="evidence" value="ECO:0007669"/>
    <property type="project" value="UniProtKB-SubCell"/>
</dbReference>
<dbReference type="PATRIC" id="fig|1385369.3.peg.32"/>
<dbReference type="InterPro" id="IPR049142">
    <property type="entry name" value="MS_channel_1st"/>
</dbReference>
<evidence type="ECO:0000256" key="2">
    <source>
        <dbReference type="ARBA" id="ARBA00008017"/>
    </source>
</evidence>
<evidence type="ECO:0000259" key="9">
    <source>
        <dbReference type="Pfam" id="PF21088"/>
    </source>
</evidence>
<feature type="transmembrane region" description="Helical" evidence="7">
    <location>
        <begin position="20"/>
        <end position="42"/>
    </location>
</feature>
<gene>
    <name evidence="10" type="ORF">N825_00155</name>
</gene>
<dbReference type="PANTHER" id="PTHR30221:SF1">
    <property type="entry name" value="SMALL-CONDUCTANCE MECHANOSENSITIVE CHANNEL"/>
    <property type="match status" value="1"/>
</dbReference>
<dbReference type="InterPro" id="IPR023408">
    <property type="entry name" value="MscS_beta-dom_sf"/>
</dbReference>
<comment type="subunit">
    <text evidence="7">Homoheptamer.</text>
</comment>
<keyword evidence="3" id="KW-1003">Cell membrane</keyword>
<proteinExistence type="inferred from homology"/>
<comment type="caution">
    <text evidence="7">Lacks conserved residue(s) required for the propagation of feature annotation.</text>
</comment>
<evidence type="ECO:0000256" key="3">
    <source>
        <dbReference type="ARBA" id="ARBA00022475"/>
    </source>
</evidence>
<accession>W9HCG4</accession>
<dbReference type="Gene3D" id="1.10.287.1260">
    <property type="match status" value="1"/>
</dbReference>
<keyword evidence="7" id="KW-0813">Transport</keyword>
<evidence type="ECO:0000313" key="11">
    <source>
        <dbReference type="Proteomes" id="UP000019486"/>
    </source>
</evidence>
<dbReference type="SUPFAM" id="SSF50182">
    <property type="entry name" value="Sm-like ribonucleoproteins"/>
    <property type="match status" value="1"/>
</dbReference>
<dbReference type="AlphaFoldDB" id="W9HCG4"/>
<keyword evidence="7" id="KW-0997">Cell inner membrane</keyword>
<dbReference type="InterPro" id="IPR010920">
    <property type="entry name" value="LSM_dom_sf"/>
</dbReference>
<feature type="transmembrane region" description="Helical" evidence="7">
    <location>
        <begin position="54"/>
        <end position="78"/>
    </location>
</feature>
<dbReference type="InterPro" id="IPR011014">
    <property type="entry name" value="MscS_channel_TM-2"/>
</dbReference>
<dbReference type="Proteomes" id="UP000019486">
    <property type="component" value="Unassembled WGS sequence"/>
</dbReference>
<dbReference type="SUPFAM" id="SSF82861">
    <property type="entry name" value="Mechanosensitive channel protein MscS (YggB), transmembrane region"/>
    <property type="match status" value="1"/>
</dbReference>
<protein>
    <recommendedName>
        <fullName evidence="7">Small-conductance mechanosensitive channel</fullName>
    </recommendedName>
</protein>
<dbReference type="InterPro" id="IPR045275">
    <property type="entry name" value="MscS_archaea/bacteria_type"/>
</dbReference>
<keyword evidence="6 7" id="KW-0472">Membrane</keyword>
<evidence type="ECO:0000313" key="10">
    <source>
        <dbReference type="EMBL" id="EWY42397.1"/>
    </source>
</evidence>
<comment type="similarity">
    <text evidence="2 7">Belongs to the MscS (TC 1.A.23) family.</text>
</comment>
<evidence type="ECO:0000256" key="4">
    <source>
        <dbReference type="ARBA" id="ARBA00022692"/>
    </source>
</evidence>
<feature type="transmembrane region" description="Helical" evidence="7">
    <location>
        <begin position="84"/>
        <end position="102"/>
    </location>
</feature>
<keyword evidence="4 7" id="KW-0812">Transmembrane</keyword>
<evidence type="ECO:0000259" key="8">
    <source>
        <dbReference type="Pfam" id="PF00924"/>
    </source>
</evidence>
<dbReference type="Gene3D" id="2.30.30.60">
    <property type="match status" value="1"/>
</dbReference>
<keyword evidence="7" id="KW-0406">Ion transport</keyword>
<comment type="subcellular location">
    <subcellularLocation>
        <location evidence="7">Cell inner membrane</location>
        <topology evidence="7">Multi-pass membrane protein</topology>
    </subcellularLocation>
    <subcellularLocation>
        <location evidence="1">Cell membrane</location>
        <topology evidence="1">Multi-pass membrane protein</topology>
    </subcellularLocation>
</comment>
<feature type="domain" description="Mechanosensitive ion channel MscS" evidence="8">
    <location>
        <begin position="104"/>
        <end position="166"/>
    </location>
</feature>
<keyword evidence="5 7" id="KW-1133">Transmembrane helix</keyword>
<comment type="caution">
    <text evidence="10">The sequence shown here is derived from an EMBL/GenBank/DDBJ whole genome shotgun (WGS) entry which is preliminary data.</text>
</comment>
<evidence type="ECO:0000256" key="6">
    <source>
        <dbReference type="ARBA" id="ARBA00023136"/>
    </source>
</evidence>
<evidence type="ECO:0000256" key="7">
    <source>
        <dbReference type="RuleBase" id="RU369025"/>
    </source>
</evidence>
<comment type="function">
    <text evidence="7">Mechanosensitive channel that participates in the regulation of osmotic pressure changes within the cell, opening in response to stretch forces in the membrane lipid bilayer, without the need for other proteins. Contributes to normal resistance to hypoosmotic shock. Forms an ion channel of 1.0 nanosiemens conductance with a slight preference for anions.</text>
</comment>
<dbReference type="InterPro" id="IPR006685">
    <property type="entry name" value="MscS_channel_2nd"/>
</dbReference>